<proteinExistence type="predicted"/>
<organism evidence="1 2">
    <name type="scientific">Companilactobacillus mindensis DSM 14500</name>
    <dbReference type="NCBI Taxonomy" id="1423770"/>
    <lineage>
        <taxon>Bacteria</taxon>
        <taxon>Bacillati</taxon>
        <taxon>Bacillota</taxon>
        <taxon>Bacilli</taxon>
        <taxon>Lactobacillales</taxon>
        <taxon>Lactobacillaceae</taxon>
        <taxon>Companilactobacillus</taxon>
    </lineage>
</organism>
<reference evidence="1 2" key="1">
    <citation type="journal article" date="2015" name="Genome Announc.">
        <title>Expanding the biotechnology potential of lactobacilli through comparative genomics of 213 strains and associated genera.</title>
        <authorList>
            <person name="Sun Z."/>
            <person name="Harris H.M."/>
            <person name="McCann A."/>
            <person name="Guo C."/>
            <person name="Argimon S."/>
            <person name="Zhang W."/>
            <person name="Yang X."/>
            <person name="Jeffery I.B."/>
            <person name="Cooney J.C."/>
            <person name="Kagawa T.F."/>
            <person name="Liu W."/>
            <person name="Song Y."/>
            <person name="Salvetti E."/>
            <person name="Wrobel A."/>
            <person name="Rasinkangas P."/>
            <person name="Parkhill J."/>
            <person name="Rea M.C."/>
            <person name="O'Sullivan O."/>
            <person name="Ritari J."/>
            <person name="Douillard F.P."/>
            <person name="Paul Ross R."/>
            <person name="Yang R."/>
            <person name="Briner A.E."/>
            <person name="Felis G.E."/>
            <person name="de Vos W.M."/>
            <person name="Barrangou R."/>
            <person name="Klaenhammer T.R."/>
            <person name="Caufield P.W."/>
            <person name="Cui Y."/>
            <person name="Zhang H."/>
            <person name="O'Toole P.W."/>
        </authorList>
    </citation>
    <scope>NUCLEOTIDE SEQUENCE [LARGE SCALE GENOMIC DNA]</scope>
    <source>
        <strain evidence="1 2">DSM 14500</strain>
    </source>
</reference>
<protein>
    <submittedName>
        <fullName evidence="1">Uncharacterized protein</fullName>
    </submittedName>
</protein>
<gene>
    <name evidence="1" type="ORF">FD29_GL000732</name>
</gene>
<keyword evidence="2" id="KW-1185">Reference proteome</keyword>
<name>A0A0R1QQX4_9LACO</name>
<evidence type="ECO:0000313" key="1">
    <source>
        <dbReference type="EMBL" id="KRL43587.1"/>
    </source>
</evidence>
<accession>A0A0R1QQX4</accession>
<dbReference type="OrthoDB" id="2295807at2"/>
<dbReference type="RefSeq" id="WP_057888228.1">
    <property type="nucleotide sequence ID" value="NZ_AZEZ01000076.1"/>
</dbReference>
<dbReference type="Proteomes" id="UP000050872">
    <property type="component" value="Unassembled WGS sequence"/>
</dbReference>
<evidence type="ECO:0000313" key="2">
    <source>
        <dbReference type="Proteomes" id="UP000050872"/>
    </source>
</evidence>
<dbReference type="PATRIC" id="fig|1423770.3.peg.753"/>
<sequence>MAKTTLLQLAKDWLDGKVSDEEVRKIGSTIEIFKPIGLHENLITEPDVQWDCNNGNSWFEVDADLLSTDKMTYSQRKKFASLVLNE</sequence>
<dbReference type="AlphaFoldDB" id="A0A0R1QQX4"/>
<dbReference type="EMBL" id="AZEZ01000076">
    <property type="protein sequence ID" value="KRL43587.1"/>
    <property type="molecule type" value="Genomic_DNA"/>
</dbReference>
<comment type="caution">
    <text evidence="1">The sequence shown here is derived from an EMBL/GenBank/DDBJ whole genome shotgun (WGS) entry which is preliminary data.</text>
</comment>